<keyword evidence="7" id="KW-1185">Reference proteome</keyword>
<dbReference type="InterPro" id="IPR042398">
    <property type="entry name" value="BCL2L13"/>
</dbReference>
<dbReference type="FunFam" id="1.10.437.10:FF:000011">
    <property type="entry name" value="BCL2 like 13"/>
    <property type="match status" value="1"/>
</dbReference>
<comment type="similarity">
    <text evidence="1">Belongs to the Bcl-2 family.</text>
</comment>
<proteinExistence type="inferred from homology"/>
<dbReference type="Proteomes" id="UP000694398">
    <property type="component" value="Unassembled WGS sequence"/>
</dbReference>
<feature type="region of interest" description="Disordered" evidence="3">
    <location>
        <begin position="288"/>
        <end position="307"/>
    </location>
</feature>
<evidence type="ECO:0000256" key="1">
    <source>
        <dbReference type="ARBA" id="ARBA00009458"/>
    </source>
</evidence>
<dbReference type="GO" id="GO:0016020">
    <property type="term" value="C:membrane"/>
    <property type="evidence" value="ECO:0007669"/>
    <property type="project" value="Ensembl"/>
</dbReference>
<reference evidence="6" key="1">
    <citation type="submission" date="2025-08" db="UniProtKB">
        <authorList>
            <consortium name="Ensembl"/>
        </authorList>
    </citation>
    <scope>IDENTIFICATION</scope>
</reference>
<evidence type="ECO:0000259" key="5">
    <source>
        <dbReference type="Pfam" id="PF00452"/>
    </source>
</evidence>
<keyword evidence="4" id="KW-0472">Membrane</keyword>
<evidence type="ECO:0000256" key="3">
    <source>
        <dbReference type="SAM" id="MobiDB-lite"/>
    </source>
</evidence>
<keyword evidence="4" id="KW-1133">Transmembrane helix</keyword>
<sequence length="398" mass="42491">MASSTTVPLGFHYETKYVVLSYLGLLSQEKLQEQRLPLPQGAQLGAAAQSVDPEVLSAVKSEIEEELKSLDKEISEAFTSTGFDRHTSPVFSPANPESSIEDCLAHLGERVSQDLKEPLRKALQMLLSQPVTYQAYRECVLETAAHASGWNKILVPLVLLRQMLLELTRRGQEPLSALLQLGVAYLEEHAAEYIIQQGGWGAVFSLESEEEEYPGLTAEDSNDIYILPSDNSGQVSPPESPTVTTSWQSESLPVSLSASQSWHTESLPVSLGPESWQQIAMDPEEVKSLDSNGAGEKSENNSSNSDIVHVEKEEIPEGAAEVAGAAALPTGEPPEAQPGAPAPLVPHVTPGEEEVRAAAAEPRGADEGAAPVSKERPGAAAVALLAVAVGVALALRRK</sequence>
<evidence type="ECO:0000313" key="7">
    <source>
        <dbReference type="Proteomes" id="UP000694398"/>
    </source>
</evidence>
<dbReference type="AlphaFoldDB" id="A0A8C2VVC2"/>
<evidence type="ECO:0000256" key="4">
    <source>
        <dbReference type="SAM" id="Phobius"/>
    </source>
</evidence>
<dbReference type="GO" id="GO:0006119">
    <property type="term" value="P:oxidative phosphorylation"/>
    <property type="evidence" value="ECO:0007669"/>
    <property type="project" value="Ensembl"/>
</dbReference>
<keyword evidence="2" id="KW-0053">Apoptosis</keyword>
<name>A0A8C2VVC2_CHILA</name>
<dbReference type="SUPFAM" id="SSF56854">
    <property type="entry name" value="Bcl-2 inhibitors of programmed cell death"/>
    <property type="match status" value="1"/>
</dbReference>
<dbReference type="GO" id="GO:0042981">
    <property type="term" value="P:regulation of apoptotic process"/>
    <property type="evidence" value="ECO:0007669"/>
    <property type="project" value="InterPro"/>
</dbReference>
<feature type="compositionally biased region" description="Pro residues" evidence="3">
    <location>
        <begin position="331"/>
        <end position="344"/>
    </location>
</feature>
<reference evidence="6" key="2">
    <citation type="submission" date="2025-09" db="UniProtKB">
        <authorList>
            <consortium name="Ensembl"/>
        </authorList>
    </citation>
    <scope>IDENTIFICATION</scope>
</reference>
<evidence type="ECO:0000256" key="2">
    <source>
        <dbReference type="ARBA" id="ARBA00022703"/>
    </source>
</evidence>
<dbReference type="Pfam" id="PF00452">
    <property type="entry name" value="Bcl-2"/>
    <property type="match status" value="1"/>
</dbReference>
<dbReference type="GeneTree" id="ENSGT00390000015552"/>
<dbReference type="GO" id="GO:0061621">
    <property type="term" value="P:canonical glycolysis"/>
    <property type="evidence" value="ECO:0007669"/>
    <property type="project" value="Ensembl"/>
</dbReference>
<dbReference type="GO" id="GO:0045444">
    <property type="term" value="P:fat cell differentiation"/>
    <property type="evidence" value="ECO:0007669"/>
    <property type="project" value="Ensembl"/>
</dbReference>
<dbReference type="PANTHER" id="PTHR15758:SF2">
    <property type="entry name" value="BCL-2-LIKE PROTEIN 13"/>
    <property type="match status" value="1"/>
</dbReference>
<dbReference type="GO" id="GO:0006915">
    <property type="term" value="P:apoptotic process"/>
    <property type="evidence" value="ECO:0007669"/>
    <property type="project" value="UniProtKB-KW"/>
</dbReference>
<organism evidence="6 7">
    <name type="scientific">Chinchilla lanigera</name>
    <name type="common">Long-tailed chinchilla</name>
    <name type="synonym">Chinchilla villidera</name>
    <dbReference type="NCBI Taxonomy" id="34839"/>
    <lineage>
        <taxon>Eukaryota</taxon>
        <taxon>Metazoa</taxon>
        <taxon>Chordata</taxon>
        <taxon>Craniata</taxon>
        <taxon>Vertebrata</taxon>
        <taxon>Euteleostomi</taxon>
        <taxon>Mammalia</taxon>
        <taxon>Eutheria</taxon>
        <taxon>Euarchontoglires</taxon>
        <taxon>Glires</taxon>
        <taxon>Rodentia</taxon>
        <taxon>Hystricomorpha</taxon>
        <taxon>Chinchillidae</taxon>
        <taxon>Chinchilla</taxon>
    </lineage>
</organism>
<dbReference type="InterPro" id="IPR046371">
    <property type="entry name" value="Bcl-2_BH1-3"/>
</dbReference>
<keyword evidence="4" id="KW-0812">Transmembrane</keyword>
<feature type="transmembrane region" description="Helical" evidence="4">
    <location>
        <begin position="378"/>
        <end position="395"/>
    </location>
</feature>
<dbReference type="InterPro" id="IPR002475">
    <property type="entry name" value="Bcl2-like"/>
</dbReference>
<dbReference type="GO" id="GO:0007005">
    <property type="term" value="P:mitochondrion organization"/>
    <property type="evidence" value="ECO:0007669"/>
    <property type="project" value="Ensembl"/>
</dbReference>
<dbReference type="Gene3D" id="1.10.437.10">
    <property type="entry name" value="Blc2-like"/>
    <property type="match status" value="1"/>
</dbReference>
<dbReference type="PANTHER" id="PTHR15758">
    <property type="entry name" value="BCL-2-LIKE PROTEIN 13"/>
    <property type="match status" value="1"/>
</dbReference>
<accession>A0A8C2VVC2</accession>
<feature type="domain" description="Bcl-2 Bcl-2 homology region 1-3" evidence="5">
    <location>
        <begin position="104"/>
        <end position="200"/>
    </location>
</feature>
<feature type="compositionally biased region" description="Polar residues" evidence="3">
    <location>
        <begin position="229"/>
        <end position="248"/>
    </location>
</feature>
<dbReference type="OMA" id="WNKVLIS"/>
<dbReference type="PROSITE" id="PS50062">
    <property type="entry name" value="BCL2_FAMILY"/>
    <property type="match status" value="1"/>
</dbReference>
<dbReference type="Ensembl" id="ENSCLAT00000019122.1">
    <property type="protein sequence ID" value="ENSCLAP00000018937.1"/>
    <property type="gene ID" value="ENSCLAG00000012969.1"/>
</dbReference>
<gene>
    <name evidence="6" type="primary">BCL2L13</name>
</gene>
<dbReference type="GO" id="GO:0000423">
    <property type="term" value="P:mitophagy"/>
    <property type="evidence" value="ECO:0007669"/>
    <property type="project" value="Ensembl"/>
</dbReference>
<protein>
    <submittedName>
        <fullName evidence="6">BCL2 like 13</fullName>
    </submittedName>
</protein>
<evidence type="ECO:0000313" key="6">
    <source>
        <dbReference type="Ensembl" id="ENSCLAP00000018937.1"/>
    </source>
</evidence>
<feature type="region of interest" description="Disordered" evidence="3">
    <location>
        <begin position="328"/>
        <end position="348"/>
    </location>
</feature>
<dbReference type="GO" id="GO:0005739">
    <property type="term" value="C:mitochondrion"/>
    <property type="evidence" value="ECO:0007669"/>
    <property type="project" value="Ensembl"/>
</dbReference>
<feature type="region of interest" description="Disordered" evidence="3">
    <location>
        <begin position="212"/>
        <end position="248"/>
    </location>
</feature>
<dbReference type="InterPro" id="IPR036834">
    <property type="entry name" value="Bcl-2-like_sf"/>
</dbReference>